<dbReference type="PANTHER" id="PTHR36436:SF6">
    <property type="entry name" value="SLL5081 PROTEIN"/>
    <property type="match status" value="1"/>
</dbReference>
<dbReference type="Gene3D" id="2.30.320.10">
    <property type="entry name" value="YwqG-like"/>
    <property type="match status" value="1"/>
</dbReference>
<evidence type="ECO:0000313" key="2">
    <source>
        <dbReference type="Proteomes" id="UP000250642"/>
    </source>
</evidence>
<dbReference type="InterPro" id="IPR015315">
    <property type="entry name" value="DUF1963"/>
</dbReference>
<name>A0A329R3N6_9BACL</name>
<comment type="caution">
    <text evidence="1">The sequence shown here is derived from an EMBL/GenBank/DDBJ whole genome shotgun (WGS) entry which is preliminary data.</text>
</comment>
<dbReference type="EMBL" id="QEVW01000001">
    <property type="protein sequence ID" value="RAW19247.1"/>
    <property type="molecule type" value="Genomic_DNA"/>
</dbReference>
<sequence length="323" mass="36485">MYCPKGRICMIKPEQCERLTRKARKTLEEYGLGNAADLLLSSSRWGIRLDVSTIDEYRRTGNSRVGGNPDLPGNMKWPLTQDGVPMTFLAQLNLVDLTPYTPNDGRGSLPERGMLYFFIGVDEPAYHIEHRVIYEPDAHNLTRREPNGETALGEDDFVAHSVTVLPNLEFPTYAYIDSLALNAIAAPLSGGTIAVEGEEGLYDRYLEFESSWNHPSTQNWGGMFGYPDGQHPDAEHQALLQIVLDEEYAYDEQACEQKLTAHYGGDEKRTQQELADTLLLLKIDTHDAIGFQWWDCGELQFFIRKADLLAGRFDQTYCSLYSS</sequence>
<reference evidence="1 2" key="1">
    <citation type="submission" date="2018-04" db="EMBL/GenBank/DDBJ databases">
        <title>Paenibacillus taichungensis Genome sequencing and assembly.</title>
        <authorList>
            <person name="Xu J."/>
            <person name="Rensing C."/>
            <person name="Mazhar H.S."/>
        </authorList>
    </citation>
    <scope>NUCLEOTIDE SEQUENCE [LARGE SCALE GENOMIC DNA]</scope>
    <source>
        <strain evidence="1 2">NC1</strain>
    </source>
</reference>
<dbReference type="Pfam" id="PF09234">
    <property type="entry name" value="DUF1963"/>
    <property type="match status" value="1"/>
</dbReference>
<protein>
    <submittedName>
        <fullName evidence="1">DUF1963 domain-containing protein</fullName>
    </submittedName>
</protein>
<dbReference type="AlphaFoldDB" id="A0A329R3N6"/>
<organism evidence="1 2">
    <name type="scientific">Paenibacillus taichungensis</name>
    <dbReference type="NCBI Taxonomy" id="484184"/>
    <lineage>
        <taxon>Bacteria</taxon>
        <taxon>Bacillati</taxon>
        <taxon>Bacillota</taxon>
        <taxon>Bacilli</taxon>
        <taxon>Bacillales</taxon>
        <taxon>Paenibacillaceae</taxon>
        <taxon>Paenibacillus</taxon>
    </lineage>
</organism>
<dbReference type="Proteomes" id="UP000250642">
    <property type="component" value="Unassembled WGS sequence"/>
</dbReference>
<proteinExistence type="predicted"/>
<accession>A0A329R3N6</accession>
<dbReference type="SUPFAM" id="SSF103032">
    <property type="entry name" value="Hypothetical protein YwqG"/>
    <property type="match status" value="1"/>
</dbReference>
<dbReference type="PANTHER" id="PTHR36436">
    <property type="entry name" value="SLL5081 PROTEIN"/>
    <property type="match status" value="1"/>
</dbReference>
<evidence type="ECO:0000313" key="1">
    <source>
        <dbReference type="EMBL" id="RAW19247.1"/>
    </source>
</evidence>
<gene>
    <name evidence="1" type="ORF">DC345_00180</name>
</gene>
<dbReference type="InterPro" id="IPR035948">
    <property type="entry name" value="YwqG-like_sf"/>
</dbReference>